<dbReference type="KEGG" id="spsw:Sps_04675"/>
<name>A0A1S6HWG5_9GAMM</name>
<dbReference type="EMBL" id="CP014782">
    <property type="protein sequence ID" value="AQS39758.1"/>
    <property type="molecule type" value="Genomic_DNA"/>
</dbReference>
<evidence type="ECO:0000313" key="3">
    <source>
        <dbReference type="Proteomes" id="UP000189545"/>
    </source>
</evidence>
<gene>
    <name evidence="2" type="ORF">Sps_04675</name>
</gene>
<feature type="transmembrane region" description="Helical" evidence="1">
    <location>
        <begin position="73"/>
        <end position="99"/>
    </location>
</feature>
<keyword evidence="1" id="KW-0472">Membrane</keyword>
<reference evidence="2 3" key="1">
    <citation type="submission" date="2016-03" db="EMBL/GenBank/DDBJ databases">
        <title>Complete genome sequence of Shewanella psychrophila WP2, a deep sea bacterium isolated from west Pacific sediment.</title>
        <authorList>
            <person name="Xu G."/>
            <person name="Jian H."/>
        </authorList>
    </citation>
    <scope>NUCLEOTIDE SEQUENCE [LARGE SCALE GENOMIC DNA]</scope>
    <source>
        <strain evidence="2 3">WP2</strain>
    </source>
</reference>
<protein>
    <submittedName>
        <fullName evidence="2">Uncharacterized protein</fullName>
    </submittedName>
</protein>
<dbReference type="AlphaFoldDB" id="A0A1S6HWG5"/>
<organism evidence="2 3">
    <name type="scientific">Shewanella psychrophila</name>
    <dbReference type="NCBI Taxonomy" id="225848"/>
    <lineage>
        <taxon>Bacteria</taxon>
        <taxon>Pseudomonadati</taxon>
        <taxon>Pseudomonadota</taxon>
        <taxon>Gammaproteobacteria</taxon>
        <taxon>Alteromonadales</taxon>
        <taxon>Shewanellaceae</taxon>
        <taxon>Shewanella</taxon>
    </lineage>
</organism>
<evidence type="ECO:0000313" key="2">
    <source>
        <dbReference type="EMBL" id="AQS39758.1"/>
    </source>
</evidence>
<feature type="transmembrane region" description="Helical" evidence="1">
    <location>
        <begin position="38"/>
        <end position="61"/>
    </location>
</feature>
<accession>A0A1S6HWG5</accession>
<proteinExistence type="predicted"/>
<evidence type="ECO:0000256" key="1">
    <source>
        <dbReference type="SAM" id="Phobius"/>
    </source>
</evidence>
<sequence>MLEFIGEIFNNESQIILNNFFVFLLIIISIRTVKNTNLLQVVGILLLSRIVINTYIGPYLLDYFSGSSLSNSIFFIIYFILDLFTITLIVFRLNTYIFLSEVYLKTYKTITGDKNKTVTFMYFRTILEIKIILIYTAYCLINILMATEYLVRYSFWDRALVVYYSYTPVKIMINFYELFIIFKFVDLNTRKLKPSRIHISG</sequence>
<dbReference type="Proteomes" id="UP000189545">
    <property type="component" value="Chromosome"/>
</dbReference>
<keyword evidence="1" id="KW-1133">Transmembrane helix</keyword>
<keyword evidence="3" id="KW-1185">Reference proteome</keyword>
<feature type="transmembrane region" description="Helical" evidence="1">
    <location>
        <begin position="131"/>
        <end position="151"/>
    </location>
</feature>
<feature type="transmembrane region" description="Helical" evidence="1">
    <location>
        <begin position="163"/>
        <end position="185"/>
    </location>
</feature>
<keyword evidence="1" id="KW-0812">Transmembrane</keyword>
<feature type="transmembrane region" description="Helical" evidence="1">
    <location>
        <begin position="15"/>
        <end position="33"/>
    </location>
</feature>